<proteinExistence type="predicted"/>
<dbReference type="Proteomes" id="UP000184241">
    <property type="component" value="Unassembled WGS sequence"/>
</dbReference>
<dbReference type="RefSeq" id="WP_073021706.1">
    <property type="nucleotide sequence ID" value="NZ_FQXU01000012.1"/>
</dbReference>
<feature type="transmembrane region" description="Helical" evidence="1">
    <location>
        <begin position="12"/>
        <end position="36"/>
    </location>
</feature>
<evidence type="ECO:0008006" key="4">
    <source>
        <dbReference type="Google" id="ProtNLM"/>
    </source>
</evidence>
<feature type="transmembrane region" description="Helical" evidence="1">
    <location>
        <begin position="105"/>
        <end position="122"/>
    </location>
</feature>
<evidence type="ECO:0000313" key="3">
    <source>
        <dbReference type="Proteomes" id="UP000184241"/>
    </source>
</evidence>
<evidence type="ECO:0000313" key="2">
    <source>
        <dbReference type="EMBL" id="SHI30323.1"/>
    </source>
</evidence>
<feature type="transmembrane region" description="Helical" evidence="1">
    <location>
        <begin position="56"/>
        <end position="76"/>
    </location>
</feature>
<protein>
    <recommendedName>
        <fullName evidence="4">DoxX-like family protein</fullName>
    </recommendedName>
</protein>
<keyword evidence="1" id="KW-0472">Membrane</keyword>
<keyword evidence="1" id="KW-1133">Transmembrane helix</keyword>
<gene>
    <name evidence="2" type="ORF">SAMN02745941_03577</name>
</gene>
<sequence length="140" mass="15430">MEDYKRYTLGAGILTVSIIQLVIYGFALLGLVPVLLMKDQFSSIVGEEAMAALSGPTLIISIVLIVILVLGIILILAKKSLGVYIFFTCIIINILYSIIMNGFKISTLSSLILPALMAFFIYKKKHLYFGDKDGNVNTYN</sequence>
<dbReference type="EMBL" id="FQXU01000012">
    <property type="protein sequence ID" value="SHI30323.1"/>
    <property type="molecule type" value="Genomic_DNA"/>
</dbReference>
<keyword evidence="1" id="KW-0812">Transmembrane</keyword>
<evidence type="ECO:0000256" key="1">
    <source>
        <dbReference type="SAM" id="Phobius"/>
    </source>
</evidence>
<accession>A0A1M6A285</accession>
<feature type="transmembrane region" description="Helical" evidence="1">
    <location>
        <begin position="81"/>
        <end position="99"/>
    </location>
</feature>
<dbReference type="AlphaFoldDB" id="A0A1M6A285"/>
<reference evidence="2 3" key="1">
    <citation type="submission" date="2016-11" db="EMBL/GenBank/DDBJ databases">
        <authorList>
            <person name="Jaros S."/>
            <person name="Januszkiewicz K."/>
            <person name="Wedrychowicz H."/>
        </authorList>
    </citation>
    <scope>NUCLEOTIDE SEQUENCE [LARGE SCALE GENOMIC DNA]</scope>
    <source>
        <strain evidence="2 3">DSM 6191</strain>
    </source>
</reference>
<organism evidence="2 3">
    <name type="scientific">Clostridium intestinale DSM 6191</name>
    <dbReference type="NCBI Taxonomy" id="1121320"/>
    <lineage>
        <taxon>Bacteria</taxon>
        <taxon>Bacillati</taxon>
        <taxon>Bacillota</taxon>
        <taxon>Clostridia</taxon>
        <taxon>Eubacteriales</taxon>
        <taxon>Clostridiaceae</taxon>
        <taxon>Clostridium</taxon>
    </lineage>
</organism>
<name>A0A1M6A285_9CLOT</name>